<dbReference type="OrthoDB" id="3247165at2759"/>
<sequence length="160" mass="17933">MPIMIRHNDATELCITKGQEGFVAGWDSCTGPHGKEVLLTLFVELDNPPKDIQIPGLPLNVVPIPRSTTTVRYTLPNNILPNFAMTDYGSQGKSRKFNVVDLTYCYSTQLYYTCLLQGTSAANTIILQCFSEKCITLGIEDYLQQEFRELEMLNNIMGVC</sequence>
<evidence type="ECO:0000313" key="1">
    <source>
        <dbReference type="EMBL" id="KAF9474633.1"/>
    </source>
</evidence>
<organism evidence="1 2">
    <name type="scientific">Pholiota conissans</name>
    <dbReference type="NCBI Taxonomy" id="109636"/>
    <lineage>
        <taxon>Eukaryota</taxon>
        <taxon>Fungi</taxon>
        <taxon>Dikarya</taxon>
        <taxon>Basidiomycota</taxon>
        <taxon>Agaricomycotina</taxon>
        <taxon>Agaricomycetes</taxon>
        <taxon>Agaricomycetidae</taxon>
        <taxon>Agaricales</taxon>
        <taxon>Agaricineae</taxon>
        <taxon>Strophariaceae</taxon>
        <taxon>Pholiota</taxon>
    </lineage>
</organism>
<evidence type="ECO:0000313" key="2">
    <source>
        <dbReference type="Proteomes" id="UP000807469"/>
    </source>
</evidence>
<comment type="caution">
    <text evidence="1">The sequence shown here is derived from an EMBL/GenBank/DDBJ whole genome shotgun (WGS) entry which is preliminary data.</text>
</comment>
<proteinExistence type="predicted"/>
<name>A0A9P5YRP2_9AGAR</name>
<dbReference type="Proteomes" id="UP000807469">
    <property type="component" value="Unassembled WGS sequence"/>
</dbReference>
<dbReference type="AlphaFoldDB" id="A0A9P5YRP2"/>
<accession>A0A9P5YRP2</accession>
<gene>
    <name evidence="1" type="ORF">BDN70DRAFT_908434</name>
</gene>
<keyword evidence="2" id="KW-1185">Reference proteome</keyword>
<dbReference type="EMBL" id="MU155369">
    <property type="protein sequence ID" value="KAF9474633.1"/>
    <property type="molecule type" value="Genomic_DNA"/>
</dbReference>
<reference evidence="1" key="1">
    <citation type="submission" date="2020-11" db="EMBL/GenBank/DDBJ databases">
        <authorList>
            <consortium name="DOE Joint Genome Institute"/>
            <person name="Ahrendt S."/>
            <person name="Riley R."/>
            <person name="Andreopoulos W."/>
            <person name="Labutti K."/>
            <person name="Pangilinan J."/>
            <person name="Ruiz-Duenas F.J."/>
            <person name="Barrasa J.M."/>
            <person name="Sanchez-Garcia M."/>
            <person name="Camarero S."/>
            <person name="Miyauchi S."/>
            <person name="Serrano A."/>
            <person name="Linde D."/>
            <person name="Babiker R."/>
            <person name="Drula E."/>
            <person name="Ayuso-Fernandez I."/>
            <person name="Pacheco R."/>
            <person name="Padilla G."/>
            <person name="Ferreira P."/>
            <person name="Barriuso J."/>
            <person name="Kellner H."/>
            <person name="Castanera R."/>
            <person name="Alfaro M."/>
            <person name="Ramirez L."/>
            <person name="Pisabarro A.G."/>
            <person name="Kuo A."/>
            <person name="Tritt A."/>
            <person name="Lipzen A."/>
            <person name="He G."/>
            <person name="Yan M."/>
            <person name="Ng V."/>
            <person name="Cullen D."/>
            <person name="Martin F."/>
            <person name="Rosso M.-N."/>
            <person name="Henrissat B."/>
            <person name="Hibbett D."/>
            <person name="Martinez A.T."/>
            <person name="Grigoriev I.V."/>
        </authorList>
    </citation>
    <scope>NUCLEOTIDE SEQUENCE</scope>
    <source>
        <strain evidence="1">CIRM-BRFM 674</strain>
    </source>
</reference>
<protein>
    <submittedName>
        <fullName evidence="1">Uncharacterized protein</fullName>
    </submittedName>
</protein>